<sequence length="353" mass="39007">MTSKPLDVLVIGGGQAGLATGYFLRRHKLDYRVLDREPAPGGAWRHGWDSLQLFSPAQWSSLPGWQLPQTADGEWPRRDEVIDYLSAYQDRYQIPVERPVTVEQVTRTDGGLAVHTDKGLYHARTVISATGTWSQPFIPQVEGLALFRGRQVHSAHYRRPEDFAGQRVLVVGGGNSGAQILAEVSQVADATWVTRDPPKFLPDDMDGRSLFEMATEKWKAEQEGREYTPAGTLADIVMVPAVREARERGVLTTRPMFARFTTGGVVWPDGEEEAVDAVIWCTGFRPALGHLESLGVVEENGRVLTDGTRSVKEPRLWLVGYGDWSGFASATLLGVMRSARAAASEVNDYLKES</sequence>
<dbReference type="NCBIfam" id="NF040505">
    <property type="entry name" value="ArsO_flavin_mono"/>
    <property type="match status" value="1"/>
</dbReference>
<proteinExistence type="predicted"/>
<protein>
    <submittedName>
        <fullName evidence="2">ArsO family NAD(P)H-dependent flavin-containing monooxygenase</fullName>
    </submittedName>
</protein>
<dbReference type="PANTHER" id="PTHR43539:SF78">
    <property type="entry name" value="FLAVIN-CONTAINING MONOOXYGENASE"/>
    <property type="match status" value="1"/>
</dbReference>
<dbReference type="Proteomes" id="UP001596422">
    <property type="component" value="Unassembled WGS sequence"/>
</dbReference>
<dbReference type="GO" id="GO:0004497">
    <property type="term" value="F:monooxygenase activity"/>
    <property type="evidence" value="ECO:0007669"/>
    <property type="project" value="UniProtKB-KW"/>
</dbReference>
<keyword evidence="2" id="KW-0503">Monooxygenase</keyword>
<organism evidence="2 3">
    <name type="scientific">Marinobacterium aestuariivivens</name>
    <dbReference type="NCBI Taxonomy" id="1698799"/>
    <lineage>
        <taxon>Bacteria</taxon>
        <taxon>Pseudomonadati</taxon>
        <taxon>Pseudomonadota</taxon>
        <taxon>Gammaproteobacteria</taxon>
        <taxon>Oceanospirillales</taxon>
        <taxon>Oceanospirillaceae</taxon>
        <taxon>Marinobacterium</taxon>
    </lineage>
</organism>
<evidence type="ECO:0000313" key="3">
    <source>
        <dbReference type="Proteomes" id="UP001596422"/>
    </source>
</evidence>
<dbReference type="PRINTS" id="PR00469">
    <property type="entry name" value="PNDRDTASEII"/>
</dbReference>
<keyword evidence="1" id="KW-0560">Oxidoreductase</keyword>
<dbReference type="InterPro" id="IPR036188">
    <property type="entry name" value="FAD/NAD-bd_sf"/>
</dbReference>
<dbReference type="InterPro" id="IPR050982">
    <property type="entry name" value="Auxin_biosynth/cation_transpt"/>
</dbReference>
<evidence type="ECO:0000313" key="2">
    <source>
        <dbReference type="EMBL" id="MFC6673743.1"/>
    </source>
</evidence>
<dbReference type="Gene3D" id="3.50.50.60">
    <property type="entry name" value="FAD/NAD(P)-binding domain"/>
    <property type="match status" value="1"/>
</dbReference>
<gene>
    <name evidence="2" type="ORF">ACFQDL_29390</name>
</gene>
<evidence type="ECO:0000256" key="1">
    <source>
        <dbReference type="ARBA" id="ARBA00023002"/>
    </source>
</evidence>
<name>A0ABW2A8I5_9GAMM</name>
<accession>A0ABW2A8I5</accession>
<dbReference type="EMBL" id="JBHSWE010000001">
    <property type="protein sequence ID" value="MFC6673743.1"/>
    <property type="molecule type" value="Genomic_DNA"/>
</dbReference>
<reference evidence="3" key="1">
    <citation type="journal article" date="2019" name="Int. J. Syst. Evol. Microbiol.">
        <title>The Global Catalogue of Microorganisms (GCM) 10K type strain sequencing project: providing services to taxonomists for standard genome sequencing and annotation.</title>
        <authorList>
            <consortium name="The Broad Institute Genomics Platform"/>
            <consortium name="The Broad Institute Genome Sequencing Center for Infectious Disease"/>
            <person name="Wu L."/>
            <person name="Ma J."/>
        </authorList>
    </citation>
    <scope>NUCLEOTIDE SEQUENCE [LARGE SCALE GENOMIC DNA]</scope>
    <source>
        <strain evidence="3">NBRC 111756</strain>
    </source>
</reference>
<dbReference type="PANTHER" id="PTHR43539">
    <property type="entry name" value="FLAVIN-BINDING MONOOXYGENASE-LIKE PROTEIN (AFU_ORTHOLOGUE AFUA_4G09220)"/>
    <property type="match status" value="1"/>
</dbReference>
<comment type="caution">
    <text evidence="2">The sequence shown here is derived from an EMBL/GenBank/DDBJ whole genome shotgun (WGS) entry which is preliminary data.</text>
</comment>
<dbReference type="SUPFAM" id="SSF51905">
    <property type="entry name" value="FAD/NAD(P)-binding domain"/>
    <property type="match status" value="2"/>
</dbReference>
<dbReference type="Pfam" id="PF13738">
    <property type="entry name" value="Pyr_redox_3"/>
    <property type="match status" value="1"/>
</dbReference>
<dbReference type="PRINTS" id="PR00368">
    <property type="entry name" value="FADPNR"/>
</dbReference>
<dbReference type="RefSeq" id="WP_379912376.1">
    <property type="nucleotide sequence ID" value="NZ_JBHSWE010000001.1"/>
</dbReference>
<keyword evidence="3" id="KW-1185">Reference proteome</keyword>